<dbReference type="InterPro" id="IPR011990">
    <property type="entry name" value="TPR-like_helical_dom_sf"/>
</dbReference>
<comment type="caution">
    <text evidence="4">The sequence shown here is derived from an EMBL/GenBank/DDBJ whole genome shotgun (WGS) entry which is preliminary data.</text>
</comment>
<keyword evidence="1" id="KW-0677">Repeat</keyword>
<evidence type="ECO:0000313" key="4">
    <source>
        <dbReference type="EMBL" id="CAF1166392.1"/>
    </source>
</evidence>
<dbReference type="SMART" id="SM00028">
    <property type="entry name" value="TPR"/>
    <property type="match status" value="12"/>
</dbReference>
<dbReference type="PROSITE" id="PS50005">
    <property type="entry name" value="TPR"/>
    <property type="match status" value="4"/>
</dbReference>
<reference evidence="4" key="1">
    <citation type="submission" date="2021-02" db="EMBL/GenBank/DDBJ databases">
        <authorList>
            <person name="Nowell W R."/>
        </authorList>
    </citation>
    <scope>NUCLEOTIDE SEQUENCE</scope>
</reference>
<keyword evidence="6" id="KW-1185">Reference proteome</keyword>
<accession>A0A814TT02</accession>
<dbReference type="Gene3D" id="1.25.40.10">
    <property type="entry name" value="Tetratricopeptide repeat domain"/>
    <property type="match status" value="3"/>
</dbReference>
<proteinExistence type="predicted"/>
<dbReference type="InterPro" id="IPR019734">
    <property type="entry name" value="TPR_rpt"/>
</dbReference>
<dbReference type="OrthoDB" id="286233at2759"/>
<dbReference type="PANTHER" id="PTHR45641">
    <property type="entry name" value="TETRATRICOPEPTIDE REPEAT PROTEIN (AFU_ORTHOLOGUE AFUA_6G03870)"/>
    <property type="match status" value="1"/>
</dbReference>
<evidence type="ECO:0000313" key="5">
    <source>
        <dbReference type="EMBL" id="CAF3930006.1"/>
    </source>
</evidence>
<dbReference type="AlphaFoldDB" id="A0A814TT02"/>
<dbReference type="Proteomes" id="UP000663829">
    <property type="component" value="Unassembled WGS sequence"/>
</dbReference>
<evidence type="ECO:0000313" key="6">
    <source>
        <dbReference type="Proteomes" id="UP000663829"/>
    </source>
</evidence>
<dbReference type="EMBL" id="CAJOBC010007370">
    <property type="protein sequence ID" value="CAF3930006.1"/>
    <property type="molecule type" value="Genomic_DNA"/>
</dbReference>
<evidence type="ECO:0008006" key="7">
    <source>
        <dbReference type="Google" id="ProtNLM"/>
    </source>
</evidence>
<protein>
    <recommendedName>
        <fullName evidence="7">Kinesin light chain</fullName>
    </recommendedName>
</protein>
<keyword evidence="2 3" id="KW-0802">TPR repeat</keyword>
<feature type="repeat" description="TPR" evidence="3">
    <location>
        <begin position="316"/>
        <end position="349"/>
    </location>
</feature>
<organism evidence="4 6">
    <name type="scientific">Didymodactylos carnosus</name>
    <dbReference type="NCBI Taxonomy" id="1234261"/>
    <lineage>
        <taxon>Eukaryota</taxon>
        <taxon>Metazoa</taxon>
        <taxon>Spiralia</taxon>
        <taxon>Gnathifera</taxon>
        <taxon>Rotifera</taxon>
        <taxon>Eurotatoria</taxon>
        <taxon>Bdelloidea</taxon>
        <taxon>Philodinida</taxon>
        <taxon>Philodinidae</taxon>
        <taxon>Didymodactylos</taxon>
    </lineage>
</organism>
<dbReference type="EMBL" id="CAJNOQ010007372">
    <property type="protein sequence ID" value="CAF1166392.1"/>
    <property type="molecule type" value="Genomic_DNA"/>
</dbReference>
<evidence type="ECO:0000256" key="1">
    <source>
        <dbReference type="ARBA" id="ARBA00022737"/>
    </source>
</evidence>
<evidence type="ECO:0000256" key="3">
    <source>
        <dbReference type="PROSITE-ProRule" id="PRU00339"/>
    </source>
</evidence>
<feature type="repeat" description="TPR" evidence="3">
    <location>
        <begin position="22"/>
        <end position="55"/>
    </location>
</feature>
<dbReference type="SUPFAM" id="SSF48452">
    <property type="entry name" value="TPR-like"/>
    <property type="match status" value="3"/>
</dbReference>
<dbReference type="PANTHER" id="PTHR45641:SF19">
    <property type="entry name" value="NEPHROCYSTIN-3"/>
    <property type="match status" value="1"/>
</dbReference>
<dbReference type="Pfam" id="PF13424">
    <property type="entry name" value="TPR_12"/>
    <property type="match status" value="4"/>
</dbReference>
<evidence type="ECO:0000256" key="2">
    <source>
        <dbReference type="ARBA" id="ARBA00022803"/>
    </source>
</evidence>
<sequence>MLAQELSLLVDDTDPNYSRHLATVMFNVATVYWLRGDHEKAHEWFVEIKELYPGAFTDRPEEAFLWSNLAAVDMERGALDTALTKCRAALAILKDTMPSNHQSFASLYHNIGIILCQQGHLDCALEHLHMALKIWEPIGNRENLVSVYLHLGYIQMQRGELNECEMFYEKAMVLLPEEIPSGRTRLLLDVDTKVGAVLTKQEKLNVAAAVFTNAREIYGHTMIPHLAAECYSKMMLLYSRKYQFDKAMTYATRALSLRKQTLGDDHPYTAVAYCHLAELYHLMGDDSRALEFFTKCKTRLLKKASSTSQEDKNACACLYQLMGTFHLNKLEFAQAQEYYTKALQIREPLLSKKHPEVTETYLLLGRLHVRVCEYDAARKYLDKALESGSIEAHIDMGDMYLFRKQNEEAREHYAKALDSYRSIYGENHHLTCVAYERMGAVYEALHEYAQSASNLKKSLQILLNKVPDAVGNIASIMIQLSNVVALHNASYEEALDYCRRAVAILPENHPQIKPICQNMLQYCKLLIDAYGGVSNWAKALEFCRQAQKLQTQFFPDDVEYNCEFELIAQKICEKLGHTIRMSINEHGAKIEL</sequence>
<feature type="repeat" description="TPR" evidence="3">
    <location>
        <begin position="358"/>
        <end position="391"/>
    </location>
</feature>
<gene>
    <name evidence="4" type="ORF">GPM918_LOCUS21948</name>
    <name evidence="5" type="ORF">SRO942_LOCUS21944</name>
</gene>
<dbReference type="Proteomes" id="UP000681722">
    <property type="component" value="Unassembled WGS sequence"/>
</dbReference>
<name>A0A814TT02_9BILA</name>
<feature type="repeat" description="TPR" evidence="3">
    <location>
        <begin position="145"/>
        <end position="178"/>
    </location>
</feature>